<keyword evidence="1" id="KW-0732">Signal</keyword>
<feature type="signal peptide" evidence="1">
    <location>
        <begin position="1"/>
        <end position="23"/>
    </location>
</feature>
<name>A0A4V1J559_9FUNG</name>
<protein>
    <submittedName>
        <fullName evidence="2">Uncharacterized protein</fullName>
    </submittedName>
</protein>
<proteinExistence type="predicted"/>
<keyword evidence="3" id="KW-1185">Reference proteome</keyword>
<dbReference type="Proteomes" id="UP000268162">
    <property type="component" value="Unassembled WGS sequence"/>
</dbReference>
<accession>A0A4V1J559</accession>
<dbReference type="AlphaFoldDB" id="A0A4V1J559"/>
<dbReference type="EMBL" id="ML002430">
    <property type="protein sequence ID" value="RKP37919.1"/>
    <property type="molecule type" value="Genomic_DNA"/>
</dbReference>
<evidence type="ECO:0000313" key="2">
    <source>
        <dbReference type="EMBL" id="RKP37919.1"/>
    </source>
</evidence>
<sequence>MKFTATLFTVAALAAVSTIQVQANFEGTNTFDRYTQDLKKAYTLKPLADAYRHLGFGWVVPTELSGDWHFGGHGDKFGSRGEEYRRPSYVDAKGADSYRKGAVKPTY</sequence>
<gene>
    <name evidence="2" type="ORF">BJ085DRAFT_32676</name>
</gene>
<organism evidence="2 3">
    <name type="scientific">Dimargaris cristalligena</name>
    <dbReference type="NCBI Taxonomy" id="215637"/>
    <lineage>
        <taxon>Eukaryota</taxon>
        <taxon>Fungi</taxon>
        <taxon>Fungi incertae sedis</taxon>
        <taxon>Zoopagomycota</taxon>
        <taxon>Kickxellomycotina</taxon>
        <taxon>Dimargaritomycetes</taxon>
        <taxon>Dimargaritales</taxon>
        <taxon>Dimargaritaceae</taxon>
        <taxon>Dimargaris</taxon>
    </lineage>
</organism>
<evidence type="ECO:0000256" key="1">
    <source>
        <dbReference type="SAM" id="SignalP"/>
    </source>
</evidence>
<reference evidence="3" key="1">
    <citation type="journal article" date="2018" name="Nat. Microbiol.">
        <title>Leveraging single-cell genomics to expand the fungal tree of life.</title>
        <authorList>
            <person name="Ahrendt S.R."/>
            <person name="Quandt C.A."/>
            <person name="Ciobanu D."/>
            <person name="Clum A."/>
            <person name="Salamov A."/>
            <person name="Andreopoulos B."/>
            <person name="Cheng J.F."/>
            <person name="Woyke T."/>
            <person name="Pelin A."/>
            <person name="Henrissat B."/>
            <person name="Reynolds N.K."/>
            <person name="Benny G.L."/>
            <person name="Smith M.E."/>
            <person name="James T.Y."/>
            <person name="Grigoriev I.V."/>
        </authorList>
    </citation>
    <scope>NUCLEOTIDE SEQUENCE [LARGE SCALE GENOMIC DNA]</scope>
    <source>
        <strain evidence="3">RSA 468</strain>
    </source>
</reference>
<feature type="chain" id="PRO_5020490149" evidence="1">
    <location>
        <begin position="24"/>
        <end position="107"/>
    </location>
</feature>
<evidence type="ECO:0000313" key="3">
    <source>
        <dbReference type="Proteomes" id="UP000268162"/>
    </source>
</evidence>